<accession>A0A0F9AER4</accession>
<evidence type="ECO:0000313" key="1">
    <source>
        <dbReference type="EMBL" id="KKK76934.1"/>
    </source>
</evidence>
<reference evidence="1" key="1">
    <citation type="journal article" date="2015" name="Nature">
        <title>Complex archaea that bridge the gap between prokaryotes and eukaryotes.</title>
        <authorList>
            <person name="Spang A."/>
            <person name="Saw J.H."/>
            <person name="Jorgensen S.L."/>
            <person name="Zaremba-Niedzwiedzka K."/>
            <person name="Martijn J."/>
            <person name="Lind A.E."/>
            <person name="van Eijk R."/>
            <person name="Schleper C."/>
            <person name="Guy L."/>
            <person name="Ettema T.J."/>
        </authorList>
    </citation>
    <scope>NUCLEOTIDE SEQUENCE</scope>
</reference>
<dbReference type="AlphaFoldDB" id="A0A0F9AER4"/>
<sequence>MTATARDELLLKIDKKVGSIDQQLQGNGNKGVFDRLEEIEGWQESHPKECPVVAKRKKVLVARSLEIAVAVGVFKGLDLLLKFVQAKGWL</sequence>
<comment type="caution">
    <text evidence="1">The sequence shown here is derived from an EMBL/GenBank/DDBJ whole genome shotgun (WGS) entry which is preliminary data.</text>
</comment>
<dbReference type="EMBL" id="LAZR01055189">
    <property type="protein sequence ID" value="KKK76934.1"/>
    <property type="molecule type" value="Genomic_DNA"/>
</dbReference>
<proteinExistence type="predicted"/>
<organism evidence="1">
    <name type="scientific">marine sediment metagenome</name>
    <dbReference type="NCBI Taxonomy" id="412755"/>
    <lineage>
        <taxon>unclassified sequences</taxon>
        <taxon>metagenomes</taxon>
        <taxon>ecological metagenomes</taxon>
    </lineage>
</organism>
<name>A0A0F9AER4_9ZZZZ</name>
<protein>
    <submittedName>
        <fullName evidence="1">Uncharacterized protein</fullName>
    </submittedName>
</protein>
<gene>
    <name evidence="1" type="ORF">LCGC14_2858690</name>
</gene>